<dbReference type="Gene3D" id="3.40.50.1820">
    <property type="entry name" value="alpha/beta hydrolase"/>
    <property type="match status" value="1"/>
</dbReference>
<evidence type="ECO:0000256" key="2">
    <source>
        <dbReference type="ARBA" id="ARBA00022487"/>
    </source>
</evidence>
<evidence type="ECO:0000256" key="6">
    <source>
        <dbReference type="ARBA" id="ARBA00022837"/>
    </source>
</evidence>
<reference evidence="9 10" key="1">
    <citation type="journal article" date="2009" name="PLoS Genet.">
        <title>The genome of Nectria haematococca: contribution of supernumerary chromosomes to gene expansion.</title>
        <authorList>
            <person name="Coleman J.J."/>
            <person name="Rounsley S.D."/>
            <person name="Rodriguez-Carres M."/>
            <person name="Kuo A."/>
            <person name="Wasmann C.C."/>
            <person name="Grimwood J."/>
            <person name="Schmutz J."/>
            <person name="Taga M."/>
            <person name="White G.J."/>
            <person name="Zhou S."/>
            <person name="Schwartz D.C."/>
            <person name="Freitag M."/>
            <person name="Ma L.J."/>
            <person name="Danchin E.G."/>
            <person name="Henrissat B."/>
            <person name="Coutinho P.M."/>
            <person name="Nelson D.R."/>
            <person name="Straney D."/>
            <person name="Napoli C.A."/>
            <person name="Barker B.M."/>
            <person name="Gribskov M."/>
            <person name="Rep M."/>
            <person name="Kroken S."/>
            <person name="Molnar I."/>
            <person name="Rensing C."/>
            <person name="Kennell J.C."/>
            <person name="Zamora J."/>
            <person name="Farman M.L."/>
            <person name="Selker E.U."/>
            <person name="Salamov A."/>
            <person name="Shapiro H."/>
            <person name="Pangilinan J."/>
            <person name="Lindquist E."/>
            <person name="Lamers C."/>
            <person name="Grigoriev I.V."/>
            <person name="Geiser D.M."/>
            <person name="Covert S.F."/>
            <person name="Temporini E."/>
            <person name="Vanetten H.D."/>
        </authorList>
    </citation>
    <scope>NUCLEOTIDE SEQUENCE [LARGE SCALE GENOMIC DNA]</scope>
    <source>
        <strain evidence="10">ATCC MYA-4622 / CBS 123669 / FGSC 9596 / NRRL 45880 / 77-13-4</strain>
    </source>
</reference>
<dbReference type="InParanoid" id="C7ZKQ3"/>
<organism evidence="9 10">
    <name type="scientific">Fusarium vanettenii (strain ATCC MYA-4622 / CBS 123669 / FGSC 9596 / NRRL 45880 / 77-13-4)</name>
    <name type="common">Fusarium solani subsp. pisi</name>
    <dbReference type="NCBI Taxonomy" id="660122"/>
    <lineage>
        <taxon>Eukaryota</taxon>
        <taxon>Fungi</taxon>
        <taxon>Dikarya</taxon>
        <taxon>Ascomycota</taxon>
        <taxon>Pezizomycotina</taxon>
        <taxon>Sordariomycetes</taxon>
        <taxon>Hypocreomycetidae</taxon>
        <taxon>Hypocreales</taxon>
        <taxon>Nectriaceae</taxon>
        <taxon>Fusarium</taxon>
        <taxon>Fusarium solani species complex</taxon>
        <taxon>Fusarium vanettenii</taxon>
    </lineage>
</organism>
<keyword evidence="10" id="KW-1185">Reference proteome</keyword>
<evidence type="ECO:0000256" key="4">
    <source>
        <dbReference type="ARBA" id="ARBA00022729"/>
    </source>
</evidence>
<dbReference type="AlphaFoldDB" id="C7ZKQ3"/>
<dbReference type="OrthoDB" id="3039123at2759"/>
<dbReference type="EMBL" id="GG698941">
    <property type="protein sequence ID" value="EEU35373.1"/>
    <property type="molecule type" value="Genomic_DNA"/>
</dbReference>
<dbReference type="InterPro" id="IPR011118">
    <property type="entry name" value="Tannase/feruloyl_esterase"/>
</dbReference>
<dbReference type="VEuPathDB" id="FungiDB:NECHADRAFT_42743"/>
<dbReference type="InterPro" id="IPR029058">
    <property type="entry name" value="AB_hydrolase_fold"/>
</dbReference>
<dbReference type="GO" id="GO:0046872">
    <property type="term" value="F:metal ion binding"/>
    <property type="evidence" value="ECO:0007669"/>
    <property type="project" value="UniProtKB-KW"/>
</dbReference>
<dbReference type="EC" id="3.1.1.-" evidence="8"/>
<dbReference type="eggNOG" id="ENOG502SH94">
    <property type="taxonomic scope" value="Eukaryota"/>
</dbReference>
<evidence type="ECO:0000256" key="5">
    <source>
        <dbReference type="ARBA" id="ARBA00022801"/>
    </source>
</evidence>
<dbReference type="Proteomes" id="UP000005206">
    <property type="component" value="Chromosome 6"/>
</dbReference>
<evidence type="ECO:0000313" key="9">
    <source>
        <dbReference type="EMBL" id="EEU35373.1"/>
    </source>
</evidence>
<keyword evidence="7" id="KW-1015">Disulfide bond</keyword>
<keyword evidence="5 8" id="KW-0378">Hydrolase</keyword>
<keyword evidence="4" id="KW-0732">Signal</keyword>
<evidence type="ECO:0000313" key="10">
    <source>
        <dbReference type="Proteomes" id="UP000005206"/>
    </source>
</evidence>
<name>C7ZKQ3_FUSV7</name>
<dbReference type="KEGG" id="nhe:NECHADRAFT_42743"/>
<dbReference type="GeneID" id="9675530"/>
<evidence type="ECO:0000256" key="1">
    <source>
        <dbReference type="ARBA" id="ARBA00006249"/>
    </source>
</evidence>
<evidence type="ECO:0000256" key="7">
    <source>
        <dbReference type="ARBA" id="ARBA00023157"/>
    </source>
</evidence>
<dbReference type="PANTHER" id="PTHR33938">
    <property type="entry name" value="FERULOYL ESTERASE B-RELATED"/>
    <property type="match status" value="1"/>
</dbReference>
<dbReference type="SUPFAM" id="SSF53474">
    <property type="entry name" value="alpha/beta-Hydrolases"/>
    <property type="match status" value="1"/>
</dbReference>
<accession>C7ZKQ3</accession>
<dbReference type="PANTHER" id="PTHR33938:SF8">
    <property type="entry name" value="CARBOXYLIC ESTER HYDROLASE"/>
    <property type="match status" value="1"/>
</dbReference>
<protein>
    <recommendedName>
        <fullName evidence="8">Carboxylic ester hydrolase</fullName>
        <ecNumber evidence="8">3.1.1.-</ecNumber>
    </recommendedName>
</protein>
<dbReference type="GO" id="GO:0030600">
    <property type="term" value="F:feruloyl esterase activity"/>
    <property type="evidence" value="ECO:0007669"/>
    <property type="project" value="UniProtKB-ARBA"/>
</dbReference>
<dbReference type="RefSeq" id="XP_003041086.1">
    <property type="nucleotide sequence ID" value="XM_003041040.1"/>
</dbReference>
<keyword evidence="2" id="KW-0719">Serine esterase</keyword>
<proteinExistence type="inferred from homology"/>
<gene>
    <name evidence="9" type="ORF">NECHADRAFT_42743</name>
</gene>
<dbReference type="OMA" id="ATLWPQV"/>
<dbReference type="Pfam" id="PF07519">
    <property type="entry name" value="Tannase"/>
    <property type="match status" value="1"/>
</dbReference>
<evidence type="ECO:0000256" key="8">
    <source>
        <dbReference type="RuleBase" id="RU361238"/>
    </source>
</evidence>
<evidence type="ECO:0000256" key="3">
    <source>
        <dbReference type="ARBA" id="ARBA00022723"/>
    </source>
</evidence>
<dbReference type="HOGENOM" id="CLU_014819_3_2_1"/>
<keyword evidence="6" id="KW-0106">Calcium</keyword>
<keyword evidence="3" id="KW-0479">Metal-binding</keyword>
<sequence>MGWANQWLSQTQLPSHPRCSPLGLSLPNIQGVSVLSVSAHERRNYTYAPDPFPGLPPTDPIPGLNFCNVSVTYTHPGWGDTIHVNTLLPLDNWNSRFLGIGGGGFVTGGIFSEYMMLPFMSSGFVVSTTDGGHSSDVAETGSYNSSWALTSPGTVNWPLLVDFASLALHDTATIGKAVTEAFYGAPPAYSYFHGGSTGGRQGHMLAQRYPKDYDGIVALYPAINWAKFLWANIWPKFLMDQMQIYPRSCEFEAITAAALSACDKLDGLVDGIISKPGLCDFDPHTVVGSKVDCDGVETAISPAAAELVAATWDGPRSSKGEFQWYGFSKGTIMTRPGIGPLLTQCAQDGGCTGAGFPISDVWARYWVVKDPAFDMSKIAHEEWDELIHASINEYESVIGTSDPDLSAFKRNGGKMVNWHGMVDPAIPVNGSTDYYDRVLRHDSEAQNYYRLFLAPGAGHCFGCGPTPPMSVDFMVDWVERGIEPTSLRAVGADGHGNMVERNICMYPQVQHYVGGDPTVPSSFVCV</sequence>
<comment type="similarity">
    <text evidence="1 8">Belongs to the tannase family.</text>
</comment>